<reference evidence="1 2" key="1">
    <citation type="submission" date="2021-06" db="EMBL/GenBank/DDBJ databases">
        <authorList>
            <person name="Palmer J.M."/>
        </authorList>
    </citation>
    <scope>NUCLEOTIDE SEQUENCE [LARGE SCALE GENOMIC DNA]</scope>
    <source>
        <strain evidence="1 2">XC_2019</strain>
        <tissue evidence="1">Muscle</tissue>
    </source>
</reference>
<accession>A0ABV0RHR6</accession>
<evidence type="ECO:0000313" key="2">
    <source>
        <dbReference type="Proteomes" id="UP001434883"/>
    </source>
</evidence>
<dbReference type="Proteomes" id="UP001434883">
    <property type="component" value="Unassembled WGS sequence"/>
</dbReference>
<feature type="non-terminal residue" evidence="1">
    <location>
        <position position="1"/>
    </location>
</feature>
<gene>
    <name evidence="1" type="ORF">XENOCAPTIV_016117</name>
</gene>
<protein>
    <submittedName>
        <fullName evidence="1">Uncharacterized protein</fullName>
    </submittedName>
</protein>
<organism evidence="1 2">
    <name type="scientific">Xenoophorus captivus</name>
    <dbReference type="NCBI Taxonomy" id="1517983"/>
    <lineage>
        <taxon>Eukaryota</taxon>
        <taxon>Metazoa</taxon>
        <taxon>Chordata</taxon>
        <taxon>Craniata</taxon>
        <taxon>Vertebrata</taxon>
        <taxon>Euteleostomi</taxon>
        <taxon>Actinopterygii</taxon>
        <taxon>Neopterygii</taxon>
        <taxon>Teleostei</taxon>
        <taxon>Neoteleostei</taxon>
        <taxon>Acanthomorphata</taxon>
        <taxon>Ovalentaria</taxon>
        <taxon>Atherinomorphae</taxon>
        <taxon>Cyprinodontiformes</taxon>
        <taxon>Goodeidae</taxon>
        <taxon>Xenoophorus</taxon>
    </lineage>
</organism>
<name>A0ABV0RHR6_9TELE</name>
<comment type="caution">
    <text evidence="1">The sequence shown here is derived from an EMBL/GenBank/DDBJ whole genome shotgun (WGS) entry which is preliminary data.</text>
</comment>
<sequence length="59" mass="6885">SYPVTLFYCLNHSVQQRLIREMFLCSWYCVVQSQCCTTVPDRTLLCSESDCCAAYTKLY</sequence>
<keyword evidence="2" id="KW-1185">Reference proteome</keyword>
<proteinExistence type="predicted"/>
<dbReference type="EMBL" id="JAHRIN010045354">
    <property type="protein sequence ID" value="MEQ2207635.1"/>
    <property type="molecule type" value="Genomic_DNA"/>
</dbReference>
<evidence type="ECO:0000313" key="1">
    <source>
        <dbReference type="EMBL" id="MEQ2207635.1"/>
    </source>
</evidence>